<dbReference type="GO" id="GO:0005886">
    <property type="term" value="C:plasma membrane"/>
    <property type="evidence" value="ECO:0007669"/>
    <property type="project" value="UniProtKB-SubCell"/>
</dbReference>
<feature type="domain" description="Major facilitator superfamily (MFS) profile" evidence="10">
    <location>
        <begin position="15"/>
        <end position="470"/>
    </location>
</feature>
<evidence type="ECO:0000256" key="9">
    <source>
        <dbReference type="SAM" id="Phobius"/>
    </source>
</evidence>
<feature type="compositionally biased region" description="Pro residues" evidence="8">
    <location>
        <begin position="470"/>
        <end position="482"/>
    </location>
</feature>
<evidence type="ECO:0000256" key="7">
    <source>
        <dbReference type="ARBA" id="ARBA00023251"/>
    </source>
</evidence>
<feature type="transmembrane region" description="Helical" evidence="9">
    <location>
        <begin position="398"/>
        <end position="424"/>
    </location>
</feature>
<feature type="transmembrane region" description="Helical" evidence="9">
    <location>
        <begin position="143"/>
        <end position="162"/>
    </location>
</feature>
<feature type="transmembrane region" description="Helical" evidence="9">
    <location>
        <begin position="444"/>
        <end position="466"/>
    </location>
</feature>
<feature type="transmembrane region" description="Helical" evidence="9">
    <location>
        <begin position="337"/>
        <end position="353"/>
    </location>
</feature>
<dbReference type="PROSITE" id="PS50850">
    <property type="entry name" value="MFS"/>
    <property type="match status" value="1"/>
</dbReference>
<evidence type="ECO:0000256" key="5">
    <source>
        <dbReference type="ARBA" id="ARBA00022989"/>
    </source>
</evidence>
<keyword evidence="12" id="KW-1185">Reference proteome</keyword>
<organism evidence="11 12">
    <name type="scientific">Streptomyces harbinensis</name>
    <dbReference type="NCBI Taxonomy" id="1176198"/>
    <lineage>
        <taxon>Bacteria</taxon>
        <taxon>Bacillati</taxon>
        <taxon>Actinomycetota</taxon>
        <taxon>Actinomycetes</taxon>
        <taxon>Kitasatosporales</taxon>
        <taxon>Streptomycetaceae</taxon>
        <taxon>Streptomyces</taxon>
    </lineage>
</organism>
<accession>A0A1I6NXI0</accession>
<dbReference type="Pfam" id="PF07690">
    <property type="entry name" value="MFS_1"/>
    <property type="match status" value="1"/>
</dbReference>
<evidence type="ECO:0000256" key="6">
    <source>
        <dbReference type="ARBA" id="ARBA00023136"/>
    </source>
</evidence>
<feature type="transmembrane region" description="Helical" evidence="9">
    <location>
        <begin position="81"/>
        <end position="100"/>
    </location>
</feature>
<feature type="transmembrane region" description="Helical" evidence="9">
    <location>
        <begin position="307"/>
        <end position="325"/>
    </location>
</feature>
<dbReference type="PANTHER" id="PTHR42718:SF46">
    <property type="entry name" value="BLR6921 PROTEIN"/>
    <property type="match status" value="1"/>
</dbReference>
<evidence type="ECO:0000313" key="12">
    <source>
        <dbReference type="Proteomes" id="UP000198873"/>
    </source>
</evidence>
<protein>
    <submittedName>
        <fullName evidence="11">Drug resistance transporter, EmrB/QacA subfamily</fullName>
    </submittedName>
</protein>
<feature type="transmembrane region" description="Helical" evidence="9">
    <location>
        <begin position="168"/>
        <end position="186"/>
    </location>
</feature>
<dbReference type="GO" id="GO:0046677">
    <property type="term" value="P:response to antibiotic"/>
    <property type="evidence" value="ECO:0007669"/>
    <property type="project" value="UniProtKB-KW"/>
</dbReference>
<dbReference type="STRING" id="1176198.SAMN05444716_101117"/>
<dbReference type="Proteomes" id="UP000198873">
    <property type="component" value="Unassembled WGS sequence"/>
</dbReference>
<feature type="transmembrane region" description="Helical" evidence="9">
    <location>
        <begin position="12"/>
        <end position="37"/>
    </location>
</feature>
<keyword evidence="4 9" id="KW-0812">Transmembrane</keyword>
<feature type="transmembrane region" description="Helical" evidence="9">
    <location>
        <begin position="365"/>
        <end position="386"/>
    </location>
</feature>
<proteinExistence type="predicted"/>
<dbReference type="InterPro" id="IPR020846">
    <property type="entry name" value="MFS_dom"/>
</dbReference>
<feature type="transmembrane region" description="Helical" evidence="9">
    <location>
        <begin position="198"/>
        <end position="222"/>
    </location>
</feature>
<dbReference type="GO" id="GO:0022857">
    <property type="term" value="F:transmembrane transporter activity"/>
    <property type="evidence" value="ECO:0007669"/>
    <property type="project" value="InterPro"/>
</dbReference>
<feature type="transmembrane region" description="Helical" evidence="9">
    <location>
        <begin position="106"/>
        <end position="131"/>
    </location>
</feature>
<dbReference type="Gene3D" id="1.20.1250.20">
    <property type="entry name" value="MFS general substrate transporter like domains"/>
    <property type="match status" value="1"/>
</dbReference>
<keyword evidence="2" id="KW-0813">Transport</keyword>
<keyword evidence="7" id="KW-0046">Antibiotic resistance</keyword>
<dbReference type="InterPro" id="IPR036259">
    <property type="entry name" value="MFS_trans_sf"/>
</dbReference>
<evidence type="ECO:0000259" key="10">
    <source>
        <dbReference type="PROSITE" id="PS50850"/>
    </source>
</evidence>
<keyword evidence="6 9" id="KW-0472">Membrane</keyword>
<feature type="region of interest" description="Disordered" evidence="8">
    <location>
        <begin position="470"/>
        <end position="498"/>
    </location>
</feature>
<dbReference type="RefSeq" id="WP_217650927.1">
    <property type="nucleotide sequence ID" value="NZ_FPAB01000001.1"/>
</dbReference>
<gene>
    <name evidence="11" type="ORF">SAMN05444716_101117</name>
</gene>
<dbReference type="SUPFAM" id="SSF103473">
    <property type="entry name" value="MFS general substrate transporter"/>
    <property type="match status" value="1"/>
</dbReference>
<feature type="transmembrane region" description="Helical" evidence="9">
    <location>
        <begin position="275"/>
        <end position="295"/>
    </location>
</feature>
<feature type="transmembrane region" description="Helical" evidence="9">
    <location>
        <begin position="234"/>
        <end position="254"/>
    </location>
</feature>
<reference evidence="12" key="1">
    <citation type="submission" date="2016-10" db="EMBL/GenBank/DDBJ databases">
        <authorList>
            <person name="Varghese N."/>
            <person name="Submissions S."/>
        </authorList>
    </citation>
    <scope>NUCLEOTIDE SEQUENCE [LARGE SCALE GENOMIC DNA]</scope>
    <source>
        <strain evidence="12">CGMCC 4.7047</strain>
    </source>
</reference>
<evidence type="ECO:0000313" key="11">
    <source>
        <dbReference type="EMBL" id="SFS32538.1"/>
    </source>
</evidence>
<dbReference type="InterPro" id="IPR011701">
    <property type="entry name" value="MFS"/>
</dbReference>
<dbReference type="PANTHER" id="PTHR42718">
    <property type="entry name" value="MAJOR FACILITATOR SUPERFAMILY MULTIDRUG TRANSPORTER MFSC"/>
    <property type="match status" value="1"/>
</dbReference>
<name>A0A1I6NXI0_9ACTN</name>
<evidence type="ECO:0000256" key="1">
    <source>
        <dbReference type="ARBA" id="ARBA00004651"/>
    </source>
</evidence>
<dbReference type="EMBL" id="FPAB01000001">
    <property type="protein sequence ID" value="SFS32538.1"/>
    <property type="molecule type" value="Genomic_DNA"/>
</dbReference>
<keyword evidence="5 9" id="KW-1133">Transmembrane helix</keyword>
<dbReference type="CDD" id="cd17321">
    <property type="entry name" value="MFS_MMR_MDR_like"/>
    <property type="match status" value="1"/>
</dbReference>
<keyword evidence="3" id="KW-1003">Cell membrane</keyword>
<dbReference type="Gene3D" id="1.20.1720.10">
    <property type="entry name" value="Multidrug resistance protein D"/>
    <property type="match status" value="1"/>
</dbReference>
<feature type="transmembrane region" description="Helical" evidence="9">
    <location>
        <begin position="49"/>
        <end position="69"/>
    </location>
</feature>
<evidence type="ECO:0000256" key="8">
    <source>
        <dbReference type="SAM" id="MobiDB-lite"/>
    </source>
</evidence>
<evidence type="ECO:0000256" key="2">
    <source>
        <dbReference type="ARBA" id="ARBA00022448"/>
    </source>
</evidence>
<evidence type="ECO:0000256" key="3">
    <source>
        <dbReference type="ARBA" id="ARBA00022475"/>
    </source>
</evidence>
<sequence>MTEPVPPPGRTRWVAFAVLCSMQLMIVVDISIVTVALRSIQEDLGIDQARLAWVTNAYTLGFGGVLLLSGRLGDLVGRKRMFLIGLTTFTAASAFAGLAWNQEVLIAMRFIQGTGAGMAFAVVMGIIVTLFTDPRERGMAMGASGFAQAAGASFGIIAGGVLSHGISWHWVFYVNVPIGVVALYLAARLVPDDRGPGLGAGADVIGAALVTSALLLGVYTIATVPDYGWSSGHTLGFGGAAVALFIGFLIREATAAVPLVRLGVFRNRNLAGGNIVHLLFTASTVPFNILIALYLQQVVGHSPLSTAFAFLPLAVVSAICSLALFARLNMRYGPRTVLIGGLLLVVAGLALAARVPVDPVYVVDFLPVALLVGVGGGLVMPAVMMISMSVRSPDEVGLASGVAGTSGMIGDTLGIAALAAIATAHTNALIADGGEPVNALNEGFQLAFLITAGVTVLGLAVAVLVLRPQPAPPAGPPGPPPTGEEEHAAAGNRPAAHS</sequence>
<evidence type="ECO:0000256" key="4">
    <source>
        <dbReference type="ARBA" id="ARBA00022692"/>
    </source>
</evidence>
<dbReference type="AlphaFoldDB" id="A0A1I6NXI0"/>
<comment type="subcellular location">
    <subcellularLocation>
        <location evidence="1">Cell membrane</location>
        <topology evidence="1">Multi-pass membrane protein</topology>
    </subcellularLocation>
</comment>